<name>A0A9N9N9G5_9GLOM</name>
<protein>
    <submittedName>
        <fullName evidence="1">27308_t:CDS:1</fullName>
    </submittedName>
</protein>
<keyword evidence="2" id="KW-1185">Reference proteome</keyword>
<dbReference type="AlphaFoldDB" id="A0A9N9N9G5"/>
<evidence type="ECO:0000313" key="1">
    <source>
        <dbReference type="EMBL" id="CAG8714525.1"/>
    </source>
</evidence>
<dbReference type="Proteomes" id="UP000789405">
    <property type="component" value="Unassembled WGS sequence"/>
</dbReference>
<organism evidence="1 2">
    <name type="scientific">Dentiscutata erythropus</name>
    <dbReference type="NCBI Taxonomy" id="1348616"/>
    <lineage>
        <taxon>Eukaryota</taxon>
        <taxon>Fungi</taxon>
        <taxon>Fungi incertae sedis</taxon>
        <taxon>Mucoromycota</taxon>
        <taxon>Glomeromycotina</taxon>
        <taxon>Glomeromycetes</taxon>
        <taxon>Diversisporales</taxon>
        <taxon>Gigasporaceae</taxon>
        <taxon>Dentiscutata</taxon>
    </lineage>
</organism>
<accession>A0A9N9N9G5</accession>
<gene>
    <name evidence="1" type="ORF">DERYTH_LOCUS13835</name>
</gene>
<evidence type="ECO:0000313" key="2">
    <source>
        <dbReference type="Proteomes" id="UP000789405"/>
    </source>
</evidence>
<sequence length="107" mass="12159">PEIEEKNLRGLYFEPFGEVGEPTTRGKDEELAKKLWGFSENFVKEKLALKRIELQISCTLLESSSFFEWGAKTLLALNFRNFSKHWDSPALPGNLVIPDGMLLNNTA</sequence>
<comment type="caution">
    <text evidence="1">The sequence shown here is derived from an EMBL/GenBank/DDBJ whole genome shotgun (WGS) entry which is preliminary data.</text>
</comment>
<dbReference type="OrthoDB" id="191139at2759"/>
<dbReference type="EMBL" id="CAJVPY010010000">
    <property type="protein sequence ID" value="CAG8714525.1"/>
    <property type="molecule type" value="Genomic_DNA"/>
</dbReference>
<feature type="non-terminal residue" evidence="1">
    <location>
        <position position="107"/>
    </location>
</feature>
<proteinExistence type="predicted"/>
<reference evidence="1" key="1">
    <citation type="submission" date="2021-06" db="EMBL/GenBank/DDBJ databases">
        <authorList>
            <person name="Kallberg Y."/>
            <person name="Tangrot J."/>
            <person name="Rosling A."/>
        </authorList>
    </citation>
    <scope>NUCLEOTIDE SEQUENCE</scope>
    <source>
        <strain evidence="1">MA453B</strain>
    </source>
</reference>